<accession>A0A518CVC9</accession>
<keyword evidence="3" id="KW-1185">Reference proteome</keyword>
<dbReference type="EMBL" id="CP036290">
    <property type="protein sequence ID" value="QDU83164.1"/>
    <property type="molecule type" value="Genomic_DNA"/>
</dbReference>
<evidence type="ECO:0000256" key="1">
    <source>
        <dbReference type="SAM" id="MobiDB-lite"/>
    </source>
</evidence>
<proteinExistence type="predicted"/>
<evidence type="ECO:0000313" key="2">
    <source>
        <dbReference type="EMBL" id="QDU83164.1"/>
    </source>
</evidence>
<name>A0A518CVC9_9BACT</name>
<feature type="region of interest" description="Disordered" evidence="1">
    <location>
        <begin position="43"/>
        <end position="101"/>
    </location>
</feature>
<gene>
    <name evidence="2" type="ORF">Pla163_02610</name>
</gene>
<sequence>MGRGVQGVRVGAGPDARACALGGMDRIGAAEAAGAAFERRVDRGPSGTALEDAGPLGWPAAGGGLDEVGPGPRPVGADDRRAARTGVRAGSPGATRVERAG</sequence>
<protein>
    <submittedName>
        <fullName evidence="2">Uncharacterized protein</fullName>
    </submittedName>
</protein>
<organism evidence="2 3">
    <name type="scientific">Rohdeia mirabilis</name>
    <dbReference type="NCBI Taxonomy" id="2528008"/>
    <lineage>
        <taxon>Bacteria</taxon>
        <taxon>Pseudomonadati</taxon>
        <taxon>Planctomycetota</taxon>
        <taxon>Planctomycetia</taxon>
        <taxon>Planctomycetia incertae sedis</taxon>
        <taxon>Rohdeia</taxon>
    </lineage>
</organism>
<dbReference type="Proteomes" id="UP000319342">
    <property type="component" value="Chromosome"/>
</dbReference>
<dbReference type="AlphaFoldDB" id="A0A518CVC9"/>
<reference evidence="2 3" key="1">
    <citation type="submission" date="2019-02" db="EMBL/GenBank/DDBJ databases">
        <title>Deep-cultivation of Planctomycetes and their phenomic and genomic characterization uncovers novel biology.</title>
        <authorList>
            <person name="Wiegand S."/>
            <person name="Jogler M."/>
            <person name="Boedeker C."/>
            <person name="Pinto D."/>
            <person name="Vollmers J."/>
            <person name="Rivas-Marin E."/>
            <person name="Kohn T."/>
            <person name="Peeters S.H."/>
            <person name="Heuer A."/>
            <person name="Rast P."/>
            <person name="Oberbeckmann S."/>
            <person name="Bunk B."/>
            <person name="Jeske O."/>
            <person name="Meyerdierks A."/>
            <person name="Storesund J.E."/>
            <person name="Kallscheuer N."/>
            <person name="Luecker S."/>
            <person name="Lage O.M."/>
            <person name="Pohl T."/>
            <person name="Merkel B.J."/>
            <person name="Hornburger P."/>
            <person name="Mueller R.-W."/>
            <person name="Bruemmer F."/>
            <person name="Labrenz M."/>
            <person name="Spormann A.M."/>
            <person name="Op den Camp H."/>
            <person name="Overmann J."/>
            <person name="Amann R."/>
            <person name="Jetten M.S.M."/>
            <person name="Mascher T."/>
            <person name="Medema M.H."/>
            <person name="Devos D.P."/>
            <person name="Kaster A.-K."/>
            <person name="Ovreas L."/>
            <person name="Rohde M."/>
            <person name="Galperin M.Y."/>
            <person name="Jogler C."/>
        </authorList>
    </citation>
    <scope>NUCLEOTIDE SEQUENCE [LARGE SCALE GENOMIC DNA]</scope>
    <source>
        <strain evidence="2 3">Pla163</strain>
    </source>
</reference>
<evidence type="ECO:0000313" key="3">
    <source>
        <dbReference type="Proteomes" id="UP000319342"/>
    </source>
</evidence>